<protein>
    <submittedName>
        <fullName evidence="3">HupE/UreJ family protein</fullName>
    </submittedName>
</protein>
<dbReference type="AlphaFoldDB" id="A0A839HHR1"/>
<dbReference type="RefSeq" id="WP_182663549.1">
    <property type="nucleotide sequence ID" value="NZ_JACIVI010000002.1"/>
</dbReference>
<proteinExistence type="predicted"/>
<feature type="transmembrane region" description="Helical" evidence="1">
    <location>
        <begin position="322"/>
        <end position="344"/>
    </location>
</feature>
<gene>
    <name evidence="3" type="ORF">H4F90_08595</name>
</gene>
<feature type="transmembrane region" description="Helical" evidence="1">
    <location>
        <begin position="233"/>
        <end position="256"/>
    </location>
</feature>
<keyword evidence="1" id="KW-0472">Membrane</keyword>
<dbReference type="Proteomes" id="UP000586093">
    <property type="component" value="Unassembled WGS sequence"/>
</dbReference>
<feature type="chain" id="PRO_5032498411" evidence="2">
    <location>
        <begin position="26"/>
        <end position="380"/>
    </location>
</feature>
<name>A0A839HHR1_9BURK</name>
<dbReference type="InterPro" id="IPR032809">
    <property type="entry name" value="Put_HupE_UreJ"/>
</dbReference>
<evidence type="ECO:0000313" key="3">
    <source>
        <dbReference type="EMBL" id="MBB1162037.1"/>
    </source>
</evidence>
<feature type="signal peptide" evidence="2">
    <location>
        <begin position="1"/>
        <end position="25"/>
    </location>
</feature>
<sequence>MSAGRLLRALAALLLALGSWGPATAHQPSDSLLELRVQGERIELAWDIALKDLDAELDLDADEDGQLRWREVLARWPDIEALAAAGLRVGPSGGEACTGLRGLRPQLIEHGSGPHVALRAQLDCGRPPERLQIAYTLFAGSDPRHRGLLRLQGADAEHALSAVLNPREPARDFALAAGHAPGFAAFVVEGIWHIAIGFDHILFLVALLLVCVLRWDGRAWQPATAPRAAVAEVLRIVTAFTVAHSITLSLAATGVLAPPSRWVEAGIAASVLLAALNNLRPLVQGPRRWMLVAAFGLVHGFGFANVLQDLGLRQGELLAPLFGFNLGVELGQLLGVALLLPLAWALRGRAVYRRGVVGGGSLLIAALAAYWFIERAFELG</sequence>
<evidence type="ECO:0000256" key="2">
    <source>
        <dbReference type="SAM" id="SignalP"/>
    </source>
</evidence>
<accession>A0A839HHR1</accession>
<dbReference type="EMBL" id="JACIVI010000002">
    <property type="protein sequence ID" value="MBB1162037.1"/>
    <property type="molecule type" value="Genomic_DNA"/>
</dbReference>
<comment type="caution">
    <text evidence="3">The sequence shown here is derived from an EMBL/GenBank/DDBJ whole genome shotgun (WGS) entry which is preliminary data.</text>
</comment>
<keyword evidence="2" id="KW-0732">Signal</keyword>
<keyword evidence="1" id="KW-0812">Transmembrane</keyword>
<feature type="transmembrane region" description="Helical" evidence="1">
    <location>
        <begin position="191"/>
        <end position="213"/>
    </location>
</feature>
<organism evidence="3 4">
    <name type="scientific">Aquariibacter albus</name>
    <dbReference type="NCBI Taxonomy" id="2759899"/>
    <lineage>
        <taxon>Bacteria</taxon>
        <taxon>Pseudomonadati</taxon>
        <taxon>Pseudomonadota</taxon>
        <taxon>Betaproteobacteria</taxon>
        <taxon>Burkholderiales</taxon>
        <taxon>Sphaerotilaceae</taxon>
        <taxon>Aquariibacter</taxon>
    </lineage>
</organism>
<feature type="transmembrane region" description="Helical" evidence="1">
    <location>
        <begin position="291"/>
        <end position="310"/>
    </location>
</feature>
<evidence type="ECO:0000256" key="1">
    <source>
        <dbReference type="SAM" id="Phobius"/>
    </source>
</evidence>
<dbReference type="Pfam" id="PF13795">
    <property type="entry name" value="HupE_UreJ_2"/>
    <property type="match status" value="1"/>
</dbReference>
<feature type="transmembrane region" description="Helical" evidence="1">
    <location>
        <begin position="262"/>
        <end position="279"/>
    </location>
</feature>
<keyword evidence="4" id="KW-1185">Reference proteome</keyword>
<evidence type="ECO:0000313" key="4">
    <source>
        <dbReference type="Proteomes" id="UP000586093"/>
    </source>
</evidence>
<keyword evidence="1" id="KW-1133">Transmembrane helix</keyword>
<feature type="transmembrane region" description="Helical" evidence="1">
    <location>
        <begin position="356"/>
        <end position="373"/>
    </location>
</feature>
<reference evidence="3 4" key="1">
    <citation type="submission" date="2020-08" db="EMBL/GenBank/DDBJ databases">
        <title>Aquariorum lacteus gen. nov., sp. nov., a new member of the family Comamonadaceae, isolated from freshwater aquarium.</title>
        <authorList>
            <person name="Chun S.-J."/>
        </authorList>
    </citation>
    <scope>NUCLEOTIDE SEQUENCE [LARGE SCALE GENOMIC DNA]</scope>
    <source>
        <strain evidence="3 4">SJAQ100</strain>
    </source>
</reference>